<dbReference type="HOGENOM" id="CLU_1356977_0_0_1"/>
<dbReference type="Pfam" id="PF01293">
    <property type="entry name" value="PEPCK_ATP"/>
    <property type="match status" value="1"/>
</dbReference>
<dbReference type="GO" id="GO:0004612">
    <property type="term" value="F:phosphoenolpyruvate carboxykinase (ATP) activity"/>
    <property type="evidence" value="ECO:0007669"/>
    <property type="project" value="InterPro"/>
</dbReference>
<dbReference type="SUPFAM" id="SSF53795">
    <property type="entry name" value="PEP carboxykinase-like"/>
    <property type="match status" value="1"/>
</dbReference>
<dbReference type="EMBL" id="CT868108">
    <property type="protein sequence ID" value="CAK71870.1"/>
    <property type="molecule type" value="Genomic_DNA"/>
</dbReference>
<proteinExistence type="predicted"/>
<sequence length="202" mass="23596">MIKNMSEIQRSRNYFDFEQLDCNRYFQNYKESESSLKDHINSHQILFLLAKNPAVGNHLKNIFFIICDAYGILSPVSILNPEQDIILQYFNFESTEKGVKVPVATFLACLKMLSYHSIQLMEPNVGYSILAGQMENLGKRIALKNTRLINDAIHIGEFDNFELFKQRFQGRLLELLIRFLIQNILGQTYLNMIEYQEIQDSK</sequence>
<dbReference type="PANTHER" id="PTHR30031">
    <property type="entry name" value="PHOSPHOENOLPYRUVATE CARBOXYKINASE ATP"/>
    <property type="match status" value="1"/>
</dbReference>
<evidence type="ECO:0000313" key="2">
    <source>
        <dbReference type="Proteomes" id="UP000000600"/>
    </source>
</evidence>
<dbReference type="RefSeq" id="XP_001439267.1">
    <property type="nucleotide sequence ID" value="XM_001439230.1"/>
</dbReference>
<protein>
    <submittedName>
        <fullName evidence="1">Uncharacterized protein</fullName>
    </submittedName>
</protein>
<reference evidence="1 2" key="1">
    <citation type="journal article" date="2006" name="Nature">
        <title>Global trends of whole-genome duplications revealed by the ciliate Paramecium tetraurelia.</title>
        <authorList>
            <consortium name="Genoscope"/>
            <person name="Aury J.-M."/>
            <person name="Jaillon O."/>
            <person name="Duret L."/>
            <person name="Noel B."/>
            <person name="Jubin C."/>
            <person name="Porcel B.M."/>
            <person name="Segurens B."/>
            <person name="Daubin V."/>
            <person name="Anthouard V."/>
            <person name="Aiach N."/>
            <person name="Arnaiz O."/>
            <person name="Billaut A."/>
            <person name="Beisson J."/>
            <person name="Blanc I."/>
            <person name="Bouhouche K."/>
            <person name="Camara F."/>
            <person name="Duharcourt S."/>
            <person name="Guigo R."/>
            <person name="Gogendeau D."/>
            <person name="Katinka M."/>
            <person name="Keller A.-M."/>
            <person name="Kissmehl R."/>
            <person name="Klotz C."/>
            <person name="Koll F."/>
            <person name="Le Moue A."/>
            <person name="Lepere C."/>
            <person name="Malinsky S."/>
            <person name="Nowacki M."/>
            <person name="Nowak J.K."/>
            <person name="Plattner H."/>
            <person name="Poulain J."/>
            <person name="Ruiz F."/>
            <person name="Serrano V."/>
            <person name="Zagulski M."/>
            <person name="Dessen P."/>
            <person name="Betermier M."/>
            <person name="Weissenbach J."/>
            <person name="Scarpelli C."/>
            <person name="Schachter V."/>
            <person name="Sperling L."/>
            <person name="Meyer E."/>
            <person name="Cohen J."/>
            <person name="Wincker P."/>
        </authorList>
    </citation>
    <scope>NUCLEOTIDE SEQUENCE [LARGE SCALE GENOMIC DNA]</scope>
    <source>
        <strain evidence="1 2">Stock d4-2</strain>
    </source>
</reference>
<dbReference type="GeneID" id="5025052"/>
<dbReference type="InParanoid" id="A0CM53"/>
<dbReference type="Gene3D" id="3.90.228.20">
    <property type="match status" value="1"/>
</dbReference>
<name>A0CM53_PARTE</name>
<dbReference type="Proteomes" id="UP000000600">
    <property type="component" value="Unassembled WGS sequence"/>
</dbReference>
<dbReference type="InterPro" id="IPR013035">
    <property type="entry name" value="PEP_carboxykinase_C"/>
</dbReference>
<dbReference type="InterPro" id="IPR001272">
    <property type="entry name" value="PEP_carboxykinase_ATP"/>
</dbReference>
<organism evidence="1 2">
    <name type="scientific">Paramecium tetraurelia</name>
    <dbReference type="NCBI Taxonomy" id="5888"/>
    <lineage>
        <taxon>Eukaryota</taxon>
        <taxon>Sar</taxon>
        <taxon>Alveolata</taxon>
        <taxon>Ciliophora</taxon>
        <taxon>Intramacronucleata</taxon>
        <taxon>Oligohymenophorea</taxon>
        <taxon>Peniculida</taxon>
        <taxon>Parameciidae</taxon>
        <taxon>Paramecium</taxon>
    </lineage>
</organism>
<gene>
    <name evidence="1" type="ORF">GSPATT00008349001</name>
</gene>
<dbReference type="KEGG" id="ptm:GSPATT00008349001"/>
<accession>A0CM53</accession>
<dbReference type="AlphaFoldDB" id="A0CM53"/>
<keyword evidence="2" id="KW-1185">Reference proteome</keyword>
<dbReference type="GO" id="GO:0006094">
    <property type="term" value="P:gluconeogenesis"/>
    <property type="evidence" value="ECO:0007669"/>
    <property type="project" value="InterPro"/>
</dbReference>
<dbReference type="GO" id="GO:0005524">
    <property type="term" value="F:ATP binding"/>
    <property type="evidence" value="ECO:0007669"/>
    <property type="project" value="InterPro"/>
</dbReference>
<dbReference type="PANTHER" id="PTHR30031:SF0">
    <property type="entry name" value="PHOSPHOENOLPYRUVATE CARBOXYKINASE (ATP)"/>
    <property type="match status" value="1"/>
</dbReference>
<evidence type="ECO:0000313" key="1">
    <source>
        <dbReference type="EMBL" id="CAK71870.1"/>
    </source>
</evidence>
<dbReference type="STRING" id="5888.A0CM53"/>